<protein>
    <submittedName>
        <fullName evidence="1">Uncharacterized protein</fullName>
    </submittedName>
</protein>
<gene>
    <name evidence="1" type="ORF">LCGC14_2247320</name>
</gene>
<dbReference type="EMBL" id="LAZR01030558">
    <property type="protein sequence ID" value="KKL56251.1"/>
    <property type="molecule type" value="Genomic_DNA"/>
</dbReference>
<comment type="caution">
    <text evidence="1">The sequence shown here is derived from an EMBL/GenBank/DDBJ whole genome shotgun (WGS) entry which is preliminary data.</text>
</comment>
<organism evidence="1">
    <name type="scientific">marine sediment metagenome</name>
    <dbReference type="NCBI Taxonomy" id="412755"/>
    <lineage>
        <taxon>unclassified sequences</taxon>
        <taxon>metagenomes</taxon>
        <taxon>ecological metagenomes</taxon>
    </lineage>
</organism>
<name>A0A0F9DR84_9ZZZZ</name>
<dbReference type="AlphaFoldDB" id="A0A0F9DR84"/>
<feature type="non-terminal residue" evidence="1">
    <location>
        <position position="43"/>
    </location>
</feature>
<evidence type="ECO:0000313" key="1">
    <source>
        <dbReference type="EMBL" id="KKL56251.1"/>
    </source>
</evidence>
<reference evidence="1" key="1">
    <citation type="journal article" date="2015" name="Nature">
        <title>Complex archaea that bridge the gap between prokaryotes and eukaryotes.</title>
        <authorList>
            <person name="Spang A."/>
            <person name="Saw J.H."/>
            <person name="Jorgensen S.L."/>
            <person name="Zaremba-Niedzwiedzka K."/>
            <person name="Martijn J."/>
            <person name="Lind A.E."/>
            <person name="van Eijk R."/>
            <person name="Schleper C."/>
            <person name="Guy L."/>
            <person name="Ettema T.J."/>
        </authorList>
    </citation>
    <scope>NUCLEOTIDE SEQUENCE</scope>
</reference>
<sequence length="43" mass="4406">MPKQSSKKGTPEDINILAVRIVEEATANSGGKNAAAVLLGRLG</sequence>
<accession>A0A0F9DR84</accession>
<proteinExistence type="predicted"/>